<reference evidence="1" key="1">
    <citation type="submission" date="2020-08" db="EMBL/GenBank/DDBJ databases">
        <title>Multicomponent nature underlies the extraordinary mechanical properties of spider dragline silk.</title>
        <authorList>
            <person name="Kono N."/>
            <person name="Nakamura H."/>
            <person name="Mori M."/>
            <person name="Yoshida Y."/>
            <person name="Ohtoshi R."/>
            <person name="Malay A.D."/>
            <person name="Moran D.A.P."/>
            <person name="Tomita M."/>
            <person name="Numata K."/>
            <person name="Arakawa K."/>
        </authorList>
    </citation>
    <scope>NUCLEOTIDE SEQUENCE</scope>
</reference>
<dbReference type="EMBL" id="BMAV01008731">
    <property type="protein sequence ID" value="GFY52522.1"/>
    <property type="molecule type" value="Genomic_DNA"/>
</dbReference>
<proteinExistence type="predicted"/>
<comment type="caution">
    <text evidence="1">The sequence shown here is derived from an EMBL/GenBank/DDBJ whole genome shotgun (WGS) entry which is preliminary data.</text>
</comment>
<accession>A0A8X6XEW6</accession>
<gene>
    <name evidence="1" type="ORF">TNIN_58551</name>
</gene>
<name>A0A8X6XEW6_9ARAC</name>
<keyword evidence="2" id="KW-1185">Reference proteome</keyword>
<dbReference type="AlphaFoldDB" id="A0A8X6XEW6"/>
<dbReference type="Proteomes" id="UP000886998">
    <property type="component" value="Unassembled WGS sequence"/>
</dbReference>
<evidence type="ECO:0000313" key="1">
    <source>
        <dbReference type="EMBL" id="GFY52522.1"/>
    </source>
</evidence>
<protein>
    <submittedName>
        <fullName evidence="1">Uncharacterized protein</fullName>
    </submittedName>
</protein>
<organism evidence="1 2">
    <name type="scientific">Trichonephila inaurata madagascariensis</name>
    <dbReference type="NCBI Taxonomy" id="2747483"/>
    <lineage>
        <taxon>Eukaryota</taxon>
        <taxon>Metazoa</taxon>
        <taxon>Ecdysozoa</taxon>
        <taxon>Arthropoda</taxon>
        <taxon>Chelicerata</taxon>
        <taxon>Arachnida</taxon>
        <taxon>Araneae</taxon>
        <taxon>Araneomorphae</taxon>
        <taxon>Entelegynae</taxon>
        <taxon>Araneoidea</taxon>
        <taxon>Nephilidae</taxon>
        <taxon>Trichonephila</taxon>
        <taxon>Trichonephila inaurata</taxon>
    </lineage>
</organism>
<evidence type="ECO:0000313" key="2">
    <source>
        <dbReference type="Proteomes" id="UP000886998"/>
    </source>
</evidence>
<sequence length="95" mass="10297">MNRHDSVNHNGCCLGGGPLFTLLLTLHRLYTDASRAPNVSALKAEFENGTGTDFRFTPWRYLAVVLSLTGIFSAPKVEDQVVIGFMYFGGSSGPS</sequence>